<name>X0S8N1_9ZZZZ</name>
<dbReference type="InterPro" id="IPR027479">
    <property type="entry name" value="S-Me-THD_N_sf"/>
</dbReference>
<dbReference type="SUPFAM" id="SSF160991">
    <property type="entry name" value="CV3147-like"/>
    <property type="match status" value="1"/>
</dbReference>
<dbReference type="Pfam" id="PF06032">
    <property type="entry name" value="S-Me-THD_N"/>
    <property type="match status" value="1"/>
</dbReference>
<evidence type="ECO:0000259" key="1">
    <source>
        <dbReference type="Pfam" id="PF06032"/>
    </source>
</evidence>
<accession>X0S8N1</accession>
<feature type="domain" description="S-Me-THD-like C-terminal" evidence="2">
    <location>
        <begin position="182"/>
        <end position="231"/>
    </location>
</feature>
<dbReference type="EMBL" id="BARS01007039">
    <property type="protein sequence ID" value="GAF77398.1"/>
    <property type="molecule type" value="Genomic_DNA"/>
</dbReference>
<dbReference type="Pfam" id="PF20906">
    <property type="entry name" value="S-Me-THD_C"/>
    <property type="match status" value="1"/>
</dbReference>
<dbReference type="InterPro" id="IPR010318">
    <property type="entry name" value="S-Me-THD_N"/>
</dbReference>
<dbReference type="Gene3D" id="3.40.1610.10">
    <property type="entry name" value="CV3147-like domain"/>
    <property type="match status" value="1"/>
</dbReference>
<gene>
    <name evidence="3" type="ORF">S01H1_13629</name>
</gene>
<feature type="domain" description="S-Me-THD N-terminal" evidence="1">
    <location>
        <begin position="9"/>
        <end position="173"/>
    </location>
</feature>
<evidence type="ECO:0008006" key="4">
    <source>
        <dbReference type="Google" id="ProtNLM"/>
    </source>
</evidence>
<comment type="caution">
    <text evidence="3">The sequence shown here is derived from an EMBL/GenBank/DDBJ whole genome shotgun (WGS) entry which is preliminary data.</text>
</comment>
<feature type="non-terminal residue" evidence="3">
    <location>
        <position position="231"/>
    </location>
</feature>
<evidence type="ECO:0000259" key="2">
    <source>
        <dbReference type="Pfam" id="PF20906"/>
    </source>
</evidence>
<sequence>MALKKINREDLEPLLEGLAIFGTGGGGSPNWGREIILNDFKRGREYTIIDPDEIEDDAVVVSGGIMGSVKTLDNMNFDELLEYWEDNFELEVAFREMEKEISKKIDYFVPFEMGGLNTPVILSLGARVGITVIDGDALGRAAPETQMTSFIGHGISLTPMPLIDLDGNVVIVRKAINPVYPDQIGRFIITRGGGLGANNHYPMSGRQLKNSVIPNTISRAIEIGKYVINAR</sequence>
<dbReference type="InterPro" id="IPR048350">
    <property type="entry name" value="S-Me-THD-like_C"/>
</dbReference>
<organism evidence="3">
    <name type="scientific">marine sediment metagenome</name>
    <dbReference type="NCBI Taxonomy" id="412755"/>
    <lineage>
        <taxon>unclassified sequences</taxon>
        <taxon>metagenomes</taxon>
        <taxon>ecological metagenomes</taxon>
    </lineage>
</organism>
<dbReference type="AlphaFoldDB" id="X0S8N1"/>
<reference evidence="3" key="1">
    <citation type="journal article" date="2014" name="Front. Microbiol.">
        <title>High frequency of phylogenetically diverse reductive dehalogenase-homologous genes in deep subseafloor sedimentary metagenomes.</title>
        <authorList>
            <person name="Kawai M."/>
            <person name="Futagami T."/>
            <person name="Toyoda A."/>
            <person name="Takaki Y."/>
            <person name="Nishi S."/>
            <person name="Hori S."/>
            <person name="Arai W."/>
            <person name="Tsubouchi T."/>
            <person name="Morono Y."/>
            <person name="Uchiyama I."/>
            <person name="Ito T."/>
            <person name="Fujiyama A."/>
            <person name="Inagaki F."/>
            <person name="Takami H."/>
        </authorList>
    </citation>
    <scope>NUCLEOTIDE SEQUENCE</scope>
    <source>
        <strain evidence="3">Expedition CK06-06</strain>
    </source>
</reference>
<protein>
    <recommendedName>
        <fullName evidence="4">DUF917 domain-containing protein</fullName>
    </recommendedName>
</protein>
<evidence type="ECO:0000313" key="3">
    <source>
        <dbReference type="EMBL" id="GAF77398.1"/>
    </source>
</evidence>
<proteinExistence type="predicted"/>